<accession>A0ABP3B3X1</accession>
<organism evidence="1 2">
    <name type="scientific">Listeria floridensis FSL S10-1187</name>
    <dbReference type="NCBI Taxonomy" id="1265817"/>
    <lineage>
        <taxon>Bacteria</taxon>
        <taxon>Bacillati</taxon>
        <taxon>Bacillota</taxon>
        <taxon>Bacilli</taxon>
        <taxon>Bacillales</taxon>
        <taxon>Listeriaceae</taxon>
        <taxon>Listeria</taxon>
    </lineage>
</organism>
<dbReference type="PANTHER" id="PTHR10000:SF23">
    <property type="entry name" value="5-AMINO-6-(5-PHOSPHO-D-RIBITYLAMINO)URACIL PHOSPHATASE YITU"/>
    <property type="match status" value="1"/>
</dbReference>
<gene>
    <name evidence="1" type="ORF">MFLO_00245</name>
</gene>
<dbReference type="SUPFAM" id="SSF56784">
    <property type="entry name" value="HAD-like"/>
    <property type="match status" value="1"/>
</dbReference>
<dbReference type="Gene3D" id="3.40.50.1000">
    <property type="entry name" value="HAD superfamily/HAD-like"/>
    <property type="match status" value="1"/>
</dbReference>
<dbReference type="GO" id="GO:0016787">
    <property type="term" value="F:hydrolase activity"/>
    <property type="evidence" value="ECO:0007669"/>
    <property type="project" value="UniProtKB-KW"/>
</dbReference>
<comment type="caution">
    <text evidence="1">The sequence shown here is derived from an EMBL/GenBank/DDBJ whole genome shotgun (WGS) entry which is preliminary data.</text>
</comment>
<sequence length="246" mass="26917">MRTKNALQTARDKGHEVMIATGRPYRLSSQYYKELALHSPIVNFNGAFLHHPLDPAYQDGYHQAIDLSIVHELLDYTNQFPLSNIAAEVQDNVFLARGDDSVPANFKAGGGEVHIGNLRGKINADPTSLLFFGQTDQLDVISKHFDDTLSHIISYHTWGASWPAVEVVKYGIHKAIGVREAAKSLGFDVKDIIAFGDEMNDLEMLDYAGTGVAMGNAVSAAKNVANTVTATNEEDGIAVYLEENLL</sequence>
<protein>
    <submittedName>
        <fullName evidence="1">HAD-superfamily hydrolase</fullName>
    </submittedName>
</protein>
<dbReference type="EMBL" id="AODF01000001">
    <property type="protein sequence ID" value="EUJ33637.1"/>
    <property type="molecule type" value="Genomic_DNA"/>
</dbReference>
<proteinExistence type="predicted"/>
<dbReference type="Proteomes" id="UP000019249">
    <property type="component" value="Unassembled WGS sequence"/>
</dbReference>
<name>A0ABP3B3X1_9LIST</name>
<dbReference type="InterPro" id="IPR006379">
    <property type="entry name" value="HAD-SF_hydro_IIB"/>
</dbReference>
<dbReference type="CDD" id="cd07516">
    <property type="entry name" value="HAD_Pase"/>
    <property type="match status" value="1"/>
</dbReference>
<evidence type="ECO:0000313" key="1">
    <source>
        <dbReference type="EMBL" id="EUJ33637.1"/>
    </source>
</evidence>
<dbReference type="NCBIfam" id="TIGR01484">
    <property type="entry name" value="HAD-SF-IIB"/>
    <property type="match status" value="1"/>
</dbReference>
<dbReference type="Pfam" id="PF08282">
    <property type="entry name" value="Hydrolase_3"/>
    <property type="match status" value="1"/>
</dbReference>
<evidence type="ECO:0000313" key="2">
    <source>
        <dbReference type="Proteomes" id="UP000019249"/>
    </source>
</evidence>
<dbReference type="InterPro" id="IPR023214">
    <property type="entry name" value="HAD_sf"/>
</dbReference>
<dbReference type="InterPro" id="IPR036412">
    <property type="entry name" value="HAD-like_sf"/>
</dbReference>
<dbReference type="PANTHER" id="PTHR10000">
    <property type="entry name" value="PHOSPHOSERINE PHOSPHATASE"/>
    <property type="match status" value="1"/>
</dbReference>
<dbReference type="InterPro" id="IPR000150">
    <property type="entry name" value="Cof"/>
</dbReference>
<reference evidence="1 2" key="1">
    <citation type="journal article" date="2014" name="Int. J. Syst. Evol. Microbiol.">
        <title>Listeria floridensis sp. nov., Listeria aquatica sp. nov., Listeria cornellensis sp. nov., Listeria riparia sp. nov. and Listeria grandensis sp. nov., from agricultural and natural environments.</title>
        <authorList>
            <person name="den Bakker H.C."/>
            <person name="Warchocki S."/>
            <person name="Wright E.M."/>
            <person name="Allred A.F."/>
            <person name="Ahlstrom C."/>
            <person name="Manuel C.S."/>
            <person name="Stasiewicz M.J."/>
            <person name="Burrell A."/>
            <person name="Roof S."/>
            <person name="Strawn L."/>
            <person name="Fortes E.D."/>
            <person name="Nightingale K.K."/>
            <person name="Kephart D."/>
            <person name="Wiedmann M."/>
        </authorList>
    </citation>
    <scope>NUCLEOTIDE SEQUENCE [LARGE SCALE GENOMIC DNA]</scope>
    <source>
        <strain evidence="1 2">FSL S10-1187</strain>
    </source>
</reference>
<keyword evidence="2" id="KW-1185">Reference proteome</keyword>
<dbReference type="NCBIfam" id="TIGR00099">
    <property type="entry name" value="Cof-subfamily"/>
    <property type="match status" value="1"/>
</dbReference>
<keyword evidence="1" id="KW-0378">Hydrolase</keyword>
<dbReference type="Gene3D" id="3.30.1240.10">
    <property type="match status" value="1"/>
</dbReference>